<sequence>MKKIKLILMFTLLTIIFLSCDDTVTNQEIDKVIIPSSNVKFSEHIYPVFRVKCNTASCHNSRDRAGNLSLDTYSEAVSDPLIIFPGLPENSKLVWAIEGRVISPMPPIGYPPLTKNQIDGIKTWIKEGAKNN</sequence>
<organism evidence="3 4">
    <name type="scientific">Stygiobacter electus</name>
    <dbReference type="NCBI Taxonomy" id="3032292"/>
    <lineage>
        <taxon>Bacteria</taxon>
        <taxon>Pseudomonadati</taxon>
        <taxon>Ignavibacteriota</taxon>
        <taxon>Ignavibacteria</taxon>
        <taxon>Ignavibacteriales</taxon>
        <taxon>Melioribacteraceae</taxon>
        <taxon>Stygiobacter</taxon>
    </lineage>
</organism>
<dbReference type="PROSITE" id="PS51257">
    <property type="entry name" value="PROKAR_LIPOPROTEIN"/>
    <property type="match status" value="1"/>
</dbReference>
<feature type="domain" description="Cytochrome C Planctomycete-type" evidence="2">
    <location>
        <begin position="57"/>
        <end position="107"/>
    </location>
</feature>
<feature type="chain" id="PRO_5041937714" description="Cytochrome C Planctomycete-type domain-containing protein" evidence="1">
    <location>
        <begin position="22"/>
        <end position="132"/>
    </location>
</feature>
<feature type="signal peptide" evidence="1">
    <location>
        <begin position="1"/>
        <end position="21"/>
    </location>
</feature>
<keyword evidence="1" id="KW-0732">Signal</keyword>
<name>A0AAE3NZF2_9BACT</name>
<dbReference type="Pfam" id="PF07635">
    <property type="entry name" value="PSCyt1"/>
    <property type="match status" value="1"/>
</dbReference>
<dbReference type="PANTHER" id="PTHR35889:SF3">
    <property type="entry name" value="F-BOX DOMAIN-CONTAINING PROTEIN"/>
    <property type="match status" value="1"/>
</dbReference>
<evidence type="ECO:0000259" key="2">
    <source>
        <dbReference type="Pfam" id="PF07635"/>
    </source>
</evidence>
<dbReference type="InterPro" id="IPR011429">
    <property type="entry name" value="Cyt_c_Planctomycete-type"/>
</dbReference>
<accession>A0AAE3NZF2</accession>
<dbReference type="Proteomes" id="UP001221302">
    <property type="component" value="Unassembled WGS sequence"/>
</dbReference>
<keyword evidence="4" id="KW-1185">Reference proteome</keyword>
<evidence type="ECO:0000313" key="3">
    <source>
        <dbReference type="EMBL" id="MDF1611547.1"/>
    </source>
</evidence>
<evidence type="ECO:0000256" key="1">
    <source>
        <dbReference type="SAM" id="SignalP"/>
    </source>
</evidence>
<dbReference type="AlphaFoldDB" id="A0AAE3NZF2"/>
<proteinExistence type="predicted"/>
<gene>
    <name evidence="3" type="ORF">P0M35_05260</name>
</gene>
<dbReference type="PANTHER" id="PTHR35889">
    <property type="entry name" value="CYCLOINULO-OLIGOSACCHARIDE FRUCTANOTRANSFERASE-RELATED"/>
    <property type="match status" value="1"/>
</dbReference>
<evidence type="ECO:0000313" key="4">
    <source>
        <dbReference type="Proteomes" id="UP001221302"/>
    </source>
</evidence>
<protein>
    <recommendedName>
        <fullName evidence="2">Cytochrome C Planctomycete-type domain-containing protein</fullName>
    </recommendedName>
</protein>
<reference evidence="3" key="1">
    <citation type="submission" date="2023-03" db="EMBL/GenBank/DDBJ databases">
        <title>Stygiobacter electus gen. nov., sp. nov., facultatively anaerobic thermotolerant bacterium of the class Ignavibacteria from a well of Yessentuki mineral water deposit.</title>
        <authorList>
            <person name="Podosokorskaya O.A."/>
            <person name="Elcheninov A.G."/>
            <person name="Petrova N.F."/>
            <person name="Zavarzina D.G."/>
            <person name="Kublanov I.V."/>
            <person name="Merkel A.Y."/>
        </authorList>
    </citation>
    <scope>NUCLEOTIDE SEQUENCE</scope>
    <source>
        <strain evidence="3">09-Me</strain>
    </source>
</reference>
<dbReference type="EMBL" id="JARGDL010000004">
    <property type="protein sequence ID" value="MDF1611547.1"/>
    <property type="molecule type" value="Genomic_DNA"/>
</dbReference>
<dbReference type="RefSeq" id="WP_321535313.1">
    <property type="nucleotide sequence ID" value="NZ_JARGDL010000004.1"/>
</dbReference>
<comment type="caution">
    <text evidence="3">The sequence shown here is derived from an EMBL/GenBank/DDBJ whole genome shotgun (WGS) entry which is preliminary data.</text>
</comment>